<gene>
    <name evidence="17" type="ORF">J2S66_002759</name>
</gene>
<reference evidence="17 18" key="1">
    <citation type="submission" date="2023-07" db="EMBL/GenBank/DDBJ databases">
        <title>Sequencing the genomes of 1000 actinobacteria strains.</title>
        <authorList>
            <person name="Klenk H.-P."/>
        </authorList>
    </citation>
    <scope>NUCLEOTIDE SEQUENCE [LARGE SCALE GENOMIC DNA]</scope>
    <source>
        <strain evidence="17 18">DSM 43749</strain>
    </source>
</reference>
<evidence type="ECO:0000256" key="1">
    <source>
        <dbReference type="ARBA" id="ARBA00001970"/>
    </source>
</evidence>
<evidence type="ECO:0000256" key="7">
    <source>
        <dbReference type="ARBA" id="ARBA00022723"/>
    </source>
</evidence>
<comment type="caution">
    <text evidence="17">The sequence shown here is derived from an EMBL/GenBank/DDBJ whole genome shotgun (WGS) entry which is preliminary data.</text>
</comment>
<keyword evidence="7" id="KW-0479">Metal-binding</keyword>
<keyword evidence="17" id="KW-0560">Oxidoreductase</keyword>
<dbReference type="Gene3D" id="3.40.50.80">
    <property type="entry name" value="Nucleotide-binding domain of ferredoxin-NADP reductase (FNR) module"/>
    <property type="match status" value="1"/>
</dbReference>
<evidence type="ECO:0000256" key="11">
    <source>
        <dbReference type="ARBA" id="ARBA00023027"/>
    </source>
</evidence>
<feature type="domain" description="FAD-binding FR-type" evidence="16">
    <location>
        <begin position="172"/>
        <end position="282"/>
    </location>
</feature>
<dbReference type="InterPro" id="IPR009050">
    <property type="entry name" value="Globin-like_sf"/>
</dbReference>
<comment type="catalytic activity">
    <reaction evidence="13">
        <text>2 nitric oxide + NADPH + 2 O2 = 2 nitrate + NADP(+) + H(+)</text>
        <dbReference type="Rhea" id="RHEA:19465"/>
        <dbReference type="ChEBI" id="CHEBI:15378"/>
        <dbReference type="ChEBI" id="CHEBI:15379"/>
        <dbReference type="ChEBI" id="CHEBI:16480"/>
        <dbReference type="ChEBI" id="CHEBI:17632"/>
        <dbReference type="ChEBI" id="CHEBI:57783"/>
        <dbReference type="ChEBI" id="CHEBI:58349"/>
        <dbReference type="EC" id="1.14.12.17"/>
    </reaction>
</comment>
<dbReference type="InterPro" id="IPR017938">
    <property type="entry name" value="Riboflavin_synthase-like_b-brl"/>
</dbReference>
<dbReference type="GO" id="GO:0008941">
    <property type="term" value="F:nitric oxide dioxygenase NAD(P)H activity"/>
    <property type="evidence" value="ECO:0007669"/>
    <property type="project" value="UniProtKB-EC"/>
</dbReference>
<evidence type="ECO:0000256" key="12">
    <source>
        <dbReference type="ARBA" id="ARBA00048649"/>
    </source>
</evidence>
<evidence type="ECO:0000256" key="4">
    <source>
        <dbReference type="ARBA" id="ARBA00022617"/>
    </source>
</evidence>
<keyword evidence="18" id="KW-1185">Reference proteome</keyword>
<dbReference type="Pfam" id="PF00042">
    <property type="entry name" value="Globin"/>
    <property type="match status" value="1"/>
</dbReference>
<feature type="domain" description="Globin" evidence="15">
    <location>
        <begin position="19"/>
        <end position="160"/>
    </location>
</feature>
<comment type="similarity">
    <text evidence="2">In the C-terminal section; belongs to the flavoprotein pyridine nucleotide cytochrome reductase family.</text>
</comment>
<keyword evidence="14" id="KW-0813">Transport</keyword>
<dbReference type="EMBL" id="JAVDSG010000001">
    <property type="protein sequence ID" value="MDR6594375.1"/>
    <property type="molecule type" value="Genomic_DNA"/>
</dbReference>
<sequence length="415" mass="44637">MTGPTRPAPPSTPQEDHTVLSTASAEVVRATLPVVRDHAVQITGEFYPSMFAAHPELLDLFNQGNQAGGQQRVALASAVVAFAGHLLDPGDDPGSFDAIAERIAHKHVSLGIRAEQYPIVGRHLMAAVGTVLGDAVTPEVAAAWDEVYWLLACRLIAAEARLYQSGGIDPAVLWRRWRVVKRQDEAVDAVSFTLVPDDGGAVPDFLPGQYVSVAVDLPDGHRQPRQYSLSQGPVRGSLRIVVRRVRGVDGAPDGAVSNHLHDHVHTDDTLLVGPPAGENTLDPGTGPVLLVSAGIGITPMASMLDHLARTQPTRRVVVVHADRSADHHALRAEIRQTSAGLTDVDRLTWYETGDDERRGFVDVDAIPLTEDTTAYLCGPVPFMRDVRAGLLRRGLAGDRIRYEVFGPGMLDGRTG</sequence>
<dbReference type="InterPro" id="IPR000971">
    <property type="entry name" value="Globin"/>
</dbReference>
<keyword evidence="8" id="KW-0521">NADP</keyword>
<dbReference type="SUPFAM" id="SSF52343">
    <property type="entry name" value="Ferredoxin reductase-like, C-terminal NADP-linked domain"/>
    <property type="match status" value="1"/>
</dbReference>
<dbReference type="Proteomes" id="UP001268819">
    <property type="component" value="Unassembled WGS sequence"/>
</dbReference>
<evidence type="ECO:0000313" key="18">
    <source>
        <dbReference type="Proteomes" id="UP001268819"/>
    </source>
</evidence>
<evidence type="ECO:0000256" key="3">
    <source>
        <dbReference type="ARBA" id="ARBA00012229"/>
    </source>
</evidence>
<dbReference type="Pfam" id="PF00970">
    <property type="entry name" value="FAD_binding_6"/>
    <property type="match status" value="1"/>
</dbReference>
<dbReference type="InterPro" id="IPR039261">
    <property type="entry name" value="FNR_nucleotide-bd"/>
</dbReference>
<keyword evidence="6" id="KW-0001">2Fe-2S</keyword>
<organism evidence="17 18">
    <name type="scientific">Saccharothrix longispora</name>
    <dbReference type="NCBI Taxonomy" id="33920"/>
    <lineage>
        <taxon>Bacteria</taxon>
        <taxon>Bacillati</taxon>
        <taxon>Actinomycetota</taxon>
        <taxon>Actinomycetes</taxon>
        <taxon>Pseudonocardiales</taxon>
        <taxon>Pseudonocardiaceae</taxon>
        <taxon>Saccharothrix</taxon>
    </lineage>
</organism>
<evidence type="ECO:0000256" key="14">
    <source>
        <dbReference type="RuleBase" id="RU000356"/>
    </source>
</evidence>
<dbReference type="Gene3D" id="2.40.30.10">
    <property type="entry name" value="Translation factors"/>
    <property type="match status" value="1"/>
</dbReference>
<evidence type="ECO:0000256" key="8">
    <source>
        <dbReference type="ARBA" id="ARBA00022857"/>
    </source>
</evidence>
<evidence type="ECO:0000256" key="13">
    <source>
        <dbReference type="ARBA" id="ARBA00049433"/>
    </source>
</evidence>
<comment type="cofactor">
    <cofactor evidence="1">
        <name>heme b</name>
        <dbReference type="ChEBI" id="CHEBI:60344"/>
    </cofactor>
</comment>
<evidence type="ECO:0000256" key="9">
    <source>
        <dbReference type="ARBA" id="ARBA00023004"/>
    </source>
</evidence>
<dbReference type="InterPro" id="IPR001433">
    <property type="entry name" value="OxRdtase_FAD/NAD-bd"/>
</dbReference>
<dbReference type="InterPro" id="IPR008333">
    <property type="entry name" value="Cbr1-like_FAD-bd_dom"/>
</dbReference>
<evidence type="ECO:0000313" key="17">
    <source>
        <dbReference type="EMBL" id="MDR6594375.1"/>
    </source>
</evidence>
<dbReference type="SUPFAM" id="SSF63380">
    <property type="entry name" value="Riboflavin synthase domain-like"/>
    <property type="match status" value="1"/>
</dbReference>
<keyword evidence="9" id="KW-0408">Iron</keyword>
<keyword evidence="5 14" id="KW-0561">Oxygen transport</keyword>
<dbReference type="InterPro" id="IPR012292">
    <property type="entry name" value="Globin/Proto"/>
</dbReference>
<evidence type="ECO:0000256" key="5">
    <source>
        <dbReference type="ARBA" id="ARBA00022621"/>
    </source>
</evidence>
<protein>
    <recommendedName>
        <fullName evidence="3">nitric oxide dioxygenase</fullName>
        <ecNumber evidence="3">1.14.12.17</ecNumber>
    </recommendedName>
</protein>
<evidence type="ECO:0000256" key="10">
    <source>
        <dbReference type="ARBA" id="ARBA00023014"/>
    </source>
</evidence>
<keyword evidence="10" id="KW-0411">Iron-sulfur</keyword>
<dbReference type="PANTHER" id="PTHR43396:SF3">
    <property type="entry name" value="FLAVOHEMOPROTEIN"/>
    <property type="match status" value="1"/>
</dbReference>
<dbReference type="PROSITE" id="PS51384">
    <property type="entry name" value="FAD_FR"/>
    <property type="match status" value="1"/>
</dbReference>
<dbReference type="Gene3D" id="1.10.490.10">
    <property type="entry name" value="Globins"/>
    <property type="match status" value="1"/>
</dbReference>
<keyword evidence="17" id="KW-0223">Dioxygenase</keyword>
<dbReference type="SUPFAM" id="SSF46458">
    <property type="entry name" value="Globin-like"/>
    <property type="match status" value="1"/>
</dbReference>
<dbReference type="PANTHER" id="PTHR43396">
    <property type="entry name" value="FLAVOHEMOPROTEIN"/>
    <property type="match status" value="1"/>
</dbReference>
<accession>A0ABU1PUS0</accession>
<evidence type="ECO:0000259" key="16">
    <source>
        <dbReference type="PROSITE" id="PS51384"/>
    </source>
</evidence>
<dbReference type="EC" id="1.14.12.17" evidence="3"/>
<name>A0ABU1PUS0_9PSEU</name>
<evidence type="ECO:0000256" key="2">
    <source>
        <dbReference type="ARBA" id="ARBA00006401"/>
    </source>
</evidence>
<keyword evidence="4 14" id="KW-0349">Heme</keyword>
<comment type="catalytic activity">
    <reaction evidence="12">
        <text>2 nitric oxide + NADH + 2 O2 = 2 nitrate + NAD(+) + H(+)</text>
        <dbReference type="Rhea" id="RHEA:19469"/>
        <dbReference type="ChEBI" id="CHEBI:15378"/>
        <dbReference type="ChEBI" id="CHEBI:15379"/>
        <dbReference type="ChEBI" id="CHEBI:16480"/>
        <dbReference type="ChEBI" id="CHEBI:17632"/>
        <dbReference type="ChEBI" id="CHEBI:57540"/>
        <dbReference type="ChEBI" id="CHEBI:57945"/>
        <dbReference type="EC" id="1.14.12.17"/>
    </reaction>
</comment>
<evidence type="ECO:0000256" key="6">
    <source>
        <dbReference type="ARBA" id="ARBA00022714"/>
    </source>
</evidence>
<dbReference type="CDD" id="cd06184">
    <property type="entry name" value="flavohem_like_fad_nad_binding"/>
    <property type="match status" value="1"/>
</dbReference>
<dbReference type="CDD" id="cd14782">
    <property type="entry name" value="FHb-globin_2"/>
    <property type="match status" value="1"/>
</dbReference>
<keyword evidence="11" id="KW-0520">NAD</keyword>
<proteinExistence type="inferred from homology"/>
<dbReference type="PROSITE" id="PS01033">
    <property type="entry name" value="GLOBIN"/>
    <property type="match status" value="1"/>
</dbReference>
<dbReference type="PRINTS" id="PR00410">
    <property type="entry name" value="PHEHYDRXLASE"/>
</dbReference>
<comment type="similarity">
    <text evidence="14">Belongs to the globin family.</text>
</comment>
<dbReference type="Pfam" id="PF00175">
    <property type="entry name" value="NAD_binding_1"/>
    <property type="match status" value="1"/>
</dbReference>
<dbReference type="InterPro" id="IPR017927">
    <property type="entry name" value="FAD-bd_FR_type"/>
</dbReference>
<evidence type="ECO:0000259" key="15">
    <source>
        <dbReference type="PROSITE" id="PS01033"/>
    </source>
</evidence>